<reference evidence="3 4" key="1">
    <citation type="submission" date="2020-10" db="EMBL/GenBank/DDBJ databases">
        <title>Sequencing the genomes of 1000 actinobacteria strains.</title>
        <authorList>
            <person name="Klenk H.-P."/>
        </authorList>
    </citation>
    <scope>NUCLEOTIDE SEQUENCE [LARGE SCALE GENOMIC DNA]</scope>
    <source>
        <strain evidence="3 4">DSM 45157</strain>
    </source>
</reference>
<organism evidence="3 4">
    <name type="scientific">Nocardiopsis terrae</name>
    <dbReference type="NCBI Taxonomy" id="372655"/>
    <lineage>
        <taxon>Bacteria</taxon>
        <taxon>Bacillati</taxon>
        <taxon>Actinomycetota</taxon>
        <taxon>Actinomycetes</taxon>
        <taxon>Streptosporangiales</taxon>
        <taxon>Nocardiopsidaceae</taxon>
        <taxon>Nocardiopsis</taxon>
    </lineage>
</organism>
<proteinExistence type="predicted"/>
<dbReference type="Proteomes" id="UP000598217">
    <property type="component" value="Unassembled WGS sequence"/>
</dbReference>
<protein>
    <recommendedName>
        <fullName evidence="2">RNHCP domain-containing protein</fullName>
    </recommendedName>
</protein>
<dbReference type="EMBL" id="JADBDY010000001">
    <property type="protein sequence ID" value="MBE1459982.1"/>
    <property type="molecule type" value="Genomic_DNA"/>
</dbReference>
<accession>A0ABR9HLU2</accession>
<gene>
    <name evidence="3" type="ORF">H4W79_004196</name>
</gene>
<sequence length="145" mass="15900">MGRRNNDRRNQRRRQRPKAVLRARGERGRRSGPAAESFRCTGCRLDVPVRAVGTAHRNHCPHCLTSLHVDARVPGDRAADCRGRMVAAGVSARPDGEWSVIHRCLSCGELSANRIAGDDNARALVRIAVRPLSTSAAARRALVHL</sequence>
<comment type="caution">
    <text evidence="3">The sequence shown here is derived from an EMBL/GenBank/DDBJ whole genome shotgun (WGS) entry which is preliminary data.</text>
</comment>
<feature type="domain" description="RNHCP" evidence="2">
    <location>
        <begin position="36"/>
        <end position="124"/>
    </location>
</feature>
<evidence type="ECO:0000259" key="2">
    <source>
        <dbReference type="Pfam" id="PF12647"/>
    </source>
</evidence>
<dbReference type="Pfam" id="PF12647">
    <property type="entry name" value="RNHCP"/>
    <property type="match status" value="1"/>
</dbReference>
<keyword evidence="4" id="KW-1185">Reference proteome</keyword>
<feature type="compositionally biased region" description="Basic residues" evidence="1">
    <location>
        <begin position="10"/>
        <end position="21"/>
    </location>
</feature>
<dbReference type="InterPro" id="IPR024439">
    <property type="entry name" value="RNHCP"/>
</dbReference>
<evidence type="ECO:0000256" key="1">
    <source>
        <dbReference type="SAM" id="MobiDB-lite"/>
    </source>
</evidence>
<feature type="region of interest" description="Disordered" evidence="1">
    <location>
        <begin position="1"/>
        <end position="35"/>
    </location>
</feature>
<evidence type="ECO:0000313" key="3">
    <source>
        <dbReference type="EMBL" id="MBE1459982.1"/>
    </source>
</evidence>
<evidence type="ECO:0000313" key="4">
    <source>
        <dbReference type="Proteomes" id="UP000598217"/>
    </source>
</evidence>
<name>A0ABR9HLU2_9ACTN</name>